<feature type="signal peptide" evidence="1">
    <location>
        <begin position="1"/>
        <end position="21"/>
    </location>
</feature>
<dbReference type="RefSeq" id="WP_017051416.1">
    <property type="nucleotide sequence ID" value="NZ_AJYW02000299.1"/>
</dbReference>
<name>A0A1E5CMM3_9VIBR</name>
<evidence type="ECO:0008006" key="4">
    <source>
        <dbReference type="Google" id="ProtNLM"/>
    </source>
</evidence>
<sequence>MRIKLLSCFIFGLTLPLSSQAAWFSDTPLQHTYQAMIDGQPKLAWQELKIAVSQHSLSSQYWLPVKNEIIAQTECGKGLDDSSSPESDIQISFIRRFGLASQGYQIKISTEKNIVKQDVSLLSPTGKTLISGHFSELAEYQEFETKEMLVTPSSGVYTLKVGQNTYPIVASLGRNTRWLKVENALGKQTLSLSSPENIAGCPRTNVNWQWFDGQYNMLGNKIPIGSNNAELPTISPFPSQAHHLSAAVELTEYQGRLQISYIQRVALPFKSNLAKPTSN</sequence>
<reference evidence="2 3" key="1">
    <citation type="journal article" date="2012" name="Science">
        <title>Ecological populations of bacteria act as socially cohesive units of antibiotic production and resistance.</title>
        <authorList>
            <person name="Cordero O.X."/>
            <person name="Wildschutte H."/>
            <person name="Kirkup B."/>
            <person name="Proehl S."/>
            <person name="Ngo L."/>
            <person name="Hussain F."/>
            <person name="Le Roux F."/>
            <person name="Mincer T."/>
            <person name="Polz M.F."/>
        </authorList>
    </citation>
    <scope>NUCLEOTIDE SEQUENCE [LARGE SCALE GENOMIC DNA]</scope>
    <source>
        <strain evidence="2 3">FF-238</strain>
    </source>
</reference>
<dbReference type="EMBL" id="AJYW02000299">
    <property type="protein sequence ID" value="OEE71079.1"/>
    <property type="molecule type" value="Genomic_DNA"/>
</dbReference>
<accession>A0A1E5CMM3</accession>
<keyword evidence="3" id="KW-1185">Reference proteome</keyword>
<organism evidence="2 3">
    <name type="scientific">Vibrio genomosp. F6 str. FF-238</name>
    <dbReference type="NCBI Taxonomy" id="1191298"/>
    <lineage>
        <taxon>Bacteria</taxon>
        <taxon>Pseudomonadati</taxon>
        <taxon>Pseudomonadota</taxon>
        <taxon>Gammaproteobacteria</taxon>
        <taxon>Vibrionales</taxon>
        <taxon>Vibrionaceae</taxon>
        <taxon>Vibrio</taxon>
    </lineage>
</organism>
<feature type="chain" id="PRO_5009172988" description="DUF2861 family protein" evidence="1">
    <location>
        <begin position="22"/>
        <end position="279"/>
    </location>
</feature>
<evidence type="ECO:0000313" key="2">
    <source>
        <dbReference type="EMBL" id="OEE71079.1"/>
    </source>
</evidence>
<dbReference type="InterPro" id="IPR021290">
    <property type="entry name" value="DUF2861"/>
</dbReference>
<dbReference type="Pfam" id="PF11060">
    <property type="entry name" value="DUF2861"/>
    <property type="match status" value="1"/>
</dbReference>
<dbReference type="Proteomes" id="UP000094165">
    <property type="component" value="Unassembled WGS sequence"/>
</dbReference>
<dbReference type="AlphaFoldDB" id="A0A1E5CMM3"/>
<keyword evidence="1" id="KW-0732">Signal</keyword>
<comment type="caution">
    <text evidence="2">The sequence shown here is derived from an EMBL/GenBank/DDBJ whole genome shotgun (WGS) entry which is preliminary data.</text>
</comment>
<evidence type="ECO:0000313" key="3">
    <source>
        <dbReference type="Proteomes" id="UP000094165"/>
    </source>
</evidence>
<evidence type="ECO:0000256" key="1">
    <source>
        <dbReference type="SAM" id="SignalP"/>
    </source>
</evidence>
<gene>
    <name evidence="2" type="ORF">A130_01145</name>
</gene>
<proteinExistence type="predicted"/>
<protein>
    <recommendedName>
        <fullName evidence="4">DUF2861 family protein</fullName>
    </recommendedName>
</protein>